<dbReference type="Gene3D" id="3.20.20.140">
    <property type="entry name" value="Metal-dependent hydrolases"/>
    <property type="match status" value="1"/>
</dbReference>
<dbReference type="EMBL" id="JAMSLR010000002">
    <property type="protein sequence ID" value="MCM8748299.1"/>
    <property type="molecule type" value="Genomic_DNA"/>
</dbReference>
<gene>
    <name evidence="1" type="ORF">NET02_04010</name>
</gene>
<dbReference type="PROSITE" id="PS51365">
    <property type="entry name" value="RENAL_DIPEPTIDASE_2"/>
    <property type="match status" value="1"/>
</dbReference>
<dbReference type="PANTHER" id="PTHR10443:SF12">
    <property type="entry name" value="DIPEPTIDASE"/>
    <property type="match status" value="1"/>
</dbReference>
<dbReference type="InterPro" id="IPR032466">
    <property type="entry name" value="Metal_Hydrolase"/>
</dbReference>
<organism evidence="1 2">
    <name type="scientific">Thermalbibacter longus</name>
    <dbReference type="NCBI Taxonomy" id="2951981"/>
    <lineage>
        <taxon>Bacteria</taxon>
        <taxon>Pseudomonadati</taxon>
        <taxon>Thermomicrobiota</taxon>
        <taxon>Thermomicrobia</taxon>
        <taxon>Thermomicrobiales</taxon>
        <taxon>Thermomicrobiaceae</taxon>
        <taxon>Thermalbibacter</taxon>
    </lineage>
</organism>
<dbReference type="Proteomes" id="UP001165306">
    <property type="component" value="Unassembled WGS sequence"/>
</dbReference>
<sequence>MATGTPAPVPVIDGHTDYVLSLLETGRSFLEESSIGHVDLPRARRGGIGAMLTAIFVRNEHLPQGALIQTLRGVDLLKRTIAAANGQMELITSYPQLVDCLERGVFGAILHYEGAEAIDPEFATLRLSYELGLRSLGLVWSRPNIFAEGVGPENRNRGLTGLGRRLVCECNRLGILIDVSHLNEAGFWDVLEVSERPIVASHSNARALCDVDRNLTDDQIRALAQNGGLMGINFHVGFLVEGATSGADVPLSALVDHIDHIAGLVGVDHVAFGSDFDGATMPDALADAAHLGNLIEELQRRGYDERAIAKICRDNWLRVLQAAWAG</sequence>
<evidence type="ECO:0000313" key="2">
    <source>
        <dbReference type="Proteomes" id="UP001165306"/>
    </source>
</evidence>
<dbReference type="Pfam" id="PF01244">
    <property type="entry name" value="Peptidase_M19"/>
    <property type="match status" value="1"/>
</dbReference>
<dbReference type="PANTHER" id="PTHR10443">
    <property type="entry name" value="MICROSOMAL DIPEPTIDASE"/>
    <property type="match status" value="1"/>
</dbReference>
<reference evidence="1" key="1">
    <citation type="submission" date="2022-06" db="EMBL/GenBank/DDBJ databases">
        <title>CFH 74404 Thermomicrobiaceae sp.</title>
        <authorList>
            <person name="Ming H."/>
            <person name="Li W.-J."/>
            <person name="Zhao Z."/>
        </authorList>
    </citation>
    <scope>NUCLEOTIDE SEQUENCE</scope>
    <source>
        <strain evidence="1">CFH 74404</strain>
    </source>
</reference>
<keyword evidence="2" id="KW-1185">Reference proteome</keyword>
<name>A0AA41WD44_9BACT</name>
<dbReference type="SUPFAM" id="SSF51556">
    <property type="entry name" value="Metallo-dependent hydrolases"/>
    <property type="match status" value="1"/>
</dbReference>
<dbReference type="CDD" id="cd01301">
    <property type="entry name" value="rDP_like"/>
    <property type="match status" value="1"/>
</dbReference>
<proteinExistence type="predicted"/>
<evidence type="ECO:0000313" key="1">
    <source>
        <dbReference type="EMBL" id="MCM8748299.1"/>
    </source>
</evidence>
<accession>A0AA41WD44</accession>
<dbReference type="AlphaFoldDB" id="A0AA41WD44"/>
<dbReference type="RefSeq" id="WP_284056081.1">
    <property type="nucleotide sequence ID" value="NZ_JAMSLR010000002.1"/>
</dbReference>
<comment type="caution">
    <text evidence="1">The sequence shown here is derived from an EMBL/GenBank/DDBJ whole genome shotgun (WGS) entry which is preliminary data.</text>
</comment>
<dbReference type="InterPro" id="IPR008257">
    <property type="entry name" value="Pept_M19"/>
</dbReference>
<dbReference type="GO" id="GO:0070573">
    <property type="term" value="F:metallodipeptidase activity"/>
    <property type="evidence" value="ECO:0007669"/>
    <property type="project" value="InterPro"/>
</dbReference>
<protein>
    <submittedName>
        <fullName evidence="1">Dipeptidase</fullName>
    </submittedName>
</protein>
<dbReference type="GO" id="GO:0006508">
    <property type="term" value="P:proteolysis"/>
    <property type="evidence" value="ECO:0007669"/>
    <property type="project" value="InterPro"/>
</dbReference>